<organism evidence="1 2">
    <name type="scientific">Brachionus calyciflorus</name>
    <dbReference type="NCBI Taxonomy" id="104777"/>
    <lineage>
        <taxon>Eukaryota</taxon>
        <taxon>Metazoa</taxon>
        <taxon>Spiralia</taxon>
        <taxon>Gnathifera</taxon>
        <taxon>Rotifera</taxon>
        <taxon>Eurotatoria</taxon>
        <taxon>Monogononta</taxon>
        <taxon>Pseudotrocha</taxon>
        <taxon>Ploima</taxon>
        <taxon>Brachionidae</taxon>
        <taxon>Brachionus</taxon>
    </lineage>
</organism>
<evidence type="ECO:0000313" key="2">
    <source>
        <dbReference type="Proteomes" id="UP000663879"/>
    </source>
</evidence>
<evidence type="ECO:0008006" key="3">
    <source>
        <dbReference type="Google" id="ProtNLM"/>
    </source>
</evidence>
<sequence>ALAGHLLGAQNIPVYKGSWTEYIHKKEIEDEARIVKD</sequence>
<comment type="caution">
    <text evidence="1">The sequence shown here is derived from an EMBL/GenBank/DDBJ whole genome shotgun (WGS) entry which is preliminary data.</text>
</comment>
<gene>
    <name evidence="1" type="ORF">OXX778_LOCUS21754</name>
</gene>
<feature type="non-terminal residue" evidence="1">
    <location>
        <position position="1"/>
    </location>
</feature>
<evidence type="ECO:0000313" key="1">
    <source>
        <dbReference type="EMBL" id="CAF1114148.1"/>
    </source>
</evidence>
<proteinExistence type="predicted"/>
<dbReference type="Proteomes" id="UP000663879">
    <property type="component" value="Unassembled WGS sequence"/>
</dbReference>
<name>A0A814Q3A2_9BILA</name>
<accession>A0A814Q3A2</accession>
<protein>
    <recommendedName>
        <fullName evidence="3">Sulfurtransferase</fullName>
    </recommendedName>
</protein>
<dbReference type="AlphaFoldDB" id="A0A814Q3A2"/>
<dbReference type="EMBL" id="CAJNOC010008345">
    <property type="protein sequence ID" value="CAF1114148.1"/>
    <property type="molecule type" value="Genomic_DNA"/>
</dbReference>
<keyword evidence="2" id="KW-1185">Reference proteome</keyword>
<reference evidence="1" key="1">
    <citation type="submission" date="2021-02" db="EMBL/GenBank/DDBJ databases">
        <authorList>
            <person name="Nowell W R."/>
        </authorList>
    </citation>
    <scope>NUCLEOTIDE SEQUENCE</scope>
    <source>
        <strain evidence="1">Ploen Becks lab</strain>
    </source>
</reference>